<reference evidence="4 5" key="1">
    <citation type="submission" date="2024-02" db="EMBL/GenBank/DDBJ databases">
        <title>de novo genome assembly of Solanum bulbocastanum strain 11H21.</title>
        <authorList>
            <person name="Hosaka A.J."/>
        </authorList>
    </citation>
    <scope>NUCLEOTIDE SEQUENCE [LARGE SCALE GENOMIC DNA]</scope>
    <source>
        <tissue evidence="4">Young leaves</tissue>
    </source>
</reference>
<gene>
    <name evidence="4" type="ORF">RDI58_001571</name>
</gene>
<feature type="domain" description="Inosine/uridine-preferring nucleoside hydrolase" evidence="3">
    <location>
        <begin position="56"/>
        <end position="340"/>
    </location>
</feature>
<dbReference type="AlphaFoldDB" id="A0AAN8UE83"/>
<name>A0AAN8UE83_SOLBU</name>
<dbReference type="Pfam" id="PF01156">
    <property type="entry name" value="IU_nuc_hydro"/>
    <property type="match status" value="2"/>
</dbReference>
<sequence>MYSSLCLFPLIISNSLKKIRSKVVMKEKEKMFLSKLVLILTMVLILLANGVKGHRILVDTDMDTDDFFALFYLLKLNTSQMDLKAITISTNGWTDAGHAVNQVYDMLYMMGRDDIAVGMGGEGGILPNGTILPDVGGYLPIIDQGDATAGYCRYRQAVPVGLGGRLDIDSNYGFRKSLLPQGKRHYSPLRQPTVQQVMINTISSGPTVVFLIASHTNFALFLLSNPHLKKNVEHIYIMGGGVRSKNPTGCCPQNVSSSCQPQQCGDIGNLFTDYTSNPYAEFNFFMDPFAAYQVIHSGIPVTLVPLDATNTIPVTEKFIETFEKNQHTYEAQYCFKSLKMARDTWFDDQFNMIYFVLLNAELFYVGLLYVWFTSNKPYGISDGSNPIFDGHITPKFSVARNEVHSGHVQTKLRDPFCIDKNRRGRCQDGYTKEVFGPGGVPILVAVRAKPNRNANSELDREFFVSFLDAIIVSPTGWANAATIDSVYDLLHMMGRDDIPVGLGDVFAMNQSDPIFYAVGDCKYNKVIPQGCGGFLDSDTLYGLSRSLPRSPRRYTAENSVKYGALRDTDHPELRQPLALEVWELTVKSLKPGSKITILTNGPLTNIGKIVLAGENMTKAIQDIIIVGGHMNHDNTEKGNVINVPSNRFAELNMFLDPLAAQTVLSSDLNITLIPLGIQQKVSAFPEILEMLNLTKRTPEAIFARRLLSRLHHLKKRHPKYQHMDTFLGEILGAVVLAGDHSVLESTFGVKNIKVTASGYEAEDGQILIDEKQGKSVRVLENVDPLAYYNAFANRLGDVKQSAIVGSFDKQRKIWNTLFNRKKTAP</sequence>
<comment type="similarity">
    <text evidence="1">Belongs to the IUNH family.</text>
</comment>
<dbReference type="PANTHER" id="PTHR46692">
    <property type="entry name" value="INOSINE-URIDINE PREFERRING NUCLEOSIDE HYDROLASE FAMILY PROTEIN"/>
    <property type="match status" value="1"/>
</dbReference>
<dbReference type="InterPro" id="IPR036452">
    <property type="entry name" value="Ribo_hydro-like"/>
</dbReference>
<feature type="transmembrane region" description="Helical" evidence="2">
    <location>
        <begin position="352"/>
        <end position="372"/>
    </location>
</feature>
<organism evidence="4 5">
    <name type="scientific">Solanum bulbocastanum</name>
    <name type="common">Wild potato</name>
    <dbReference type="NCBI Taxonomy" id="147425"/>
    <lineage>
        <taxon>Eukaryota</taxon>
        <taxon>Viridiplantae</taxon>
        <taxon>Streptophyta</taxon>
        <taxon>Embryophyta</taxon>
        <taxon>Tracheophyta</taxon>
        <taxon>Spermatophyta</taxon>
        <taxon>Magnoliopsida</taxon>
        <taxon>eudicotyledons</taxon>
        <taxon>Gunneridae</taxon>
        <taxon>Pentapetalae</taxon>
        <taxon>asterids</taxon>
        <taxon>lamiids</taxon>
        <taxon>Solanales</taxon>
        <taxon>Solanaceae</taxon>
        <taxon>Solanoideae</taxon>
        <taxon>Solaneae</taxon>
        <taxon>Solanum</taxon>
    </lineage>
</organism>
<dbReference type="PANTHER" id="PTHR46692:SF9">
    <property type="entry name" value="INOSINE_URIDINE-PREFERRING NUCLEOSIDE HYDROLASE DOMAIN-CONTAINING PROTEIN"/>
    <property type="match status" value="1"/>
</dbReference>
<feature type="domain" description="Inosine/uridine-preferring nucleoside hydrolase" evidence="3">
    <location>
        <begin position="471"/>
        <end position="787"/>
    </location>
</feature>
<keyword evidence="2" id="KW-0472">Membrane</keyword>
<evidence type="ECO:0000256" key="1">
    <source>
        <dbReference type="ARBA" id="ARBA00009176"/>
    </source>
</evidence>
<feature type="transmembrane region" description="Helical" evidence="2">
    <location>
        <begin position="31"/>
        <end position="48"/>
    </location>
</feature>
<keyword evidence="5" id="KW-1185">Reference proteome</keyword>
<evidence type="ECO:0000313" key="5">
    <source>
        <dbReference type="Proteomes" id="UP001371456"/>
    </source>
</evidence>
<dbReference type="Gene3D" id="3.90.245.10">
    <property type="entry name" value="Ribonucleoside hydrolase-like"/>
    <property type="match status" value="2"/>
</dbReference>
<evidence type="ECO:0000259" key="3">
    <source>
        <dbReference type="Pfam" id="PF01156"/>
    </source>
</evidence>
<keyword evidence="2" id="KW-0812">Transmembrane</keyword>
<keyword evidence="2" id="KW-1133">Transmembrane helix</keyword>
<proteinExistence type="inferred from homology"/>
<evidence type="ECO:0000313" key="4">
    <source>
        <dbReference type="EMBL" id="KAK6803787.1"/>
    </source>
</evidence>
<comment type="caution">
    <text evidence="4">The sequence shown here is derived from an EMBL/GenBank/DDBJ whole genome shotgun (WGS) entry which is preliminary data.</text>
</comment>
<protein>
    <recommendedName>
        <fullName evidence="3">Inosine/uridine-preferring nucleoside hydrolase domain-containing protein</fullName>
    </recommendedName>
</protein>
<dbReference type="SUPFAM" id="SSF53590">
    <property type="entry name" value="Nucleoside hydrolase"/>
    <property type="match status" value="2"/>
</dbReference>
<dbReference type="InterPro" id="IPR001910">
    <property type="entry name" value="Inosine/uridine_hydrolase_dom"/>
</dbReference>
<dbReference type="EMBL" id="JBANQN010000001">
    <property type="protein sequence ID" value="KAK6803787.1"/>
    <property type="molecule type" value="Genomic_DNA"/>
</dbReference>
<accession>A0AAN8UE83</accession>
<dbReference type="GO" id="GO:0016799">
    <property type="term" value="F:hydrolase activity, hydrolyzing N-glycosyl compounds"/>
    <property type="evidence" value="ECO:0007669"/>
    <property type="project" value="InterPro"/>
</dbReference>
<evidence type="ECO:0000256" key="2">
    <source>
        <dbReference type="SAM" id="Phobius"/>
    </source>
</evidence>
<dbReference type="Proteomes" id="UP001371456">
    <property type="component" value="Unassembled WGS sequence"/>
</dbReference>